<organism evidence="1 2">
    <name type="scientific">Acidianus sulfidivorans JP7</name>
    <dbReference type="NCBI Taxonomy" id="619593"/>
    <lineage>
        <taxon>Archaea</taxon>
        <taxon>Thermoproteota</taxon>
        <taxon>Thermoprotei</taxon>
        <taxon>Sulfolobales</taxon>
        <taxon>Sulfolobaceae</taxon>
        <taxon>Acidianus</taxon>
    </lineage>
</organism>
<dbReference type="OrthoDB" id="34159at2157"/>
<evidence type="ECO:0000313" key="1">
    <source>
        <dbReference type="EMBL" id="AWR98211.1"/>
    </source>
</evidence>
<evidence type="ECO:0000313" key="2">
    <source>
        <dbReference type="Proteomes" id="UP000248410"/>
    </source>
</evidence>
<gene>
    <name evidence="1" type="ORF">DFR86_03260</name>
</gene>
<protein>
    <submittedName>
        <fullName evidence="1">Uncharacterized protein</fullName>
    </submittedName>
</protein>
<dbReference type="Proteomes" id="UP000248410">
    <property type="component" value="Chromosome"/>
</dbReference>
<sequence length="177" mass="20088">MKWFKLSIESKFTSFTNEEEIRVGEALAHILSAASIVEALEGESKDIDEVVNKYVDLWIFEMAPIEYYPGLAEMLGTRIKKKLTQIFDEISEDELGTTLDDALQMKKALDSNEIVYNYADLEVRVERVLRGLGVDINDFGMILETNDFYLKMKRILGLLTVAIGIAAVRGKWIAESQ</sequence>
<name>A0A2U9IQA6_9CREN</name>
<dbReference type="AlphaFoldDB" id="A0A2U9IQA6"/>
<keyword evidence="2" id="KW-1185">Reference proteome</keyword>
<proteinExistence type="predicted"/>
<reference evidence="1 2" key="1">
    <citation type="submission" date="2018-05" db="EMBL/GenBank/DDBJ databases">
        <title>Complete Genome Sequences of Extremely Thermoacidophilic, Metal-Mobilizing Type-Strain Members of the Archaeal Family Sulfolobaceae: Acidianus brierleyi DSM-1651T, Acidianus sulfidivorans DSM-18786T, Metallosphaera hakonensis DSM-7519T, and Metallosphaera prunae DSM-10039T.</title>
        <authorList>
            <person name="Counts J.A."/>
            <person name="Kelly R.M."/>
        </authorList>
    </citation>
    <scope>NUCLEOTIDE SEQUENCE [LARGE SCALE GENOMIC DNA]</scope>
    <source>
        <strain evidence="1 2">JP7</strain>
    </source>
</reference>
<accession>A0A2U9IQA6</accession>
<dbReference type="KEGG" id="asul:DFR86_03260"/>
<dbReference type="EMBL" id="CP029288">
    <property type="protein sequence ID" value="AWR98211.1"/>
    <property type="molecule type" value="Genomic_DNA"/>
</dbReference>